<evidence type="ECO:0008006" key="5">
    <source>
        <dbReference type="Google" id="ProtNLM"/>
    </source>
</evidence>
<sequence>MTEIFGAVSGAISIAALFNDCVDCFEYIQLARHFGEDYGRCQLRLDVAKWRLDRWGAAVDINNDPRFRSCAPADESVLHAQKILRDVVGEIECAYKVSSRYDESTMPEQDRMTLTHADLDPTSQRLRNQFQAITKKRQGRTSLIKKTGWALYDKKQLESLIESIVKSINDLEHVFPSANQAMQLARTEIEQVKDQQALHLIQDVANKVDPDLHRLAREKLGKVEVQNFAARIKTAESGKFHVGNIITKEGLGQPVNFPYSTNNSAQEIEVKGNSGVHVGDTYGGKGFWD</sequence>
<dbReference type="InterPro" id="IPR038305">
    <property type="entry name" value="HeLo_sf"/>
</dbReference>
<dbReference type="AlphaFoldDB" id="A0A9W8W663"/>
<evidence type="ECO:0000313" key="4">
    <source>
        <dbReference type="Proteomes" id="UP001140502"/>
    </source>
</evidence>
<dbReference type="Pfam" id="PF11558">
    <property type="entry name" value="HET-s_218-289"/>
    <property type="match status" value="1"/>
</dbReference>
<accession>A0A9W8W663</accession>
<keyword evidence="4" id="KW-1185">Reference proteome</keyword>
<feature type="domain" description="Prion-inhibition and propagation HeLo" evidence="2">
    <location>
        <begin position="6"/>
        <end position="201"/>
    </location>
</feature>
<reference evidence="3" key="1">
    <citation type="submission" date="2022-10" db="EMBL/GenBank/DDBJ databases">
        <title>Tapping the CABI collections for fungal endophytes: first genome assemblies for Collariella, Neodidymelliopsis, Ascochyta clinopodiicola, Didymella pomorum, Didymosphaeria variabile, Neocosmospora piperis and Neocucurbitaria cava.</title>
        <authorList>
            <person name="Hill R."/>
        </authorList>
    </citation>
    <scope>NUCLEOTIDE SEQUENCE</scope>
    <source>
        <strain evidence="3">IMI 366586</strain>
    </source>
</reference>
<evidence type="ECO:0000259" key="2">
    <source>
        <dbReference type="Pfam" id="PF14479"/>
    </source>
</evidence>
<dbReference type="PANTHER" id="PTHR37542">
    <property type="entry name" value="HELO DOMAIN-CONTAINING PROTEIN-RELATED"/>
    <property type="match status" value="1"/>
</dbReference>
<dbReference type="InterPro" id="IPR021084">
    <property type="entry name" value="Het-s_prion_dom"/>
</dbReference>
<name>A0A9W8W663_9HYPO</name>
<gene>
    <name evidence="3" type="ORF">N0V84_009486</name>
</gene>
<dbReference type="Pfam" id="PF14479">
    <property type="entry name" value="HeLo"/>
    <property type="match status" value="1"/>
</dbReference>
<dbReference type="Gene3D" id="1.20.120.1020">
    <property type="entry name" value="Prion-inhibition and propagation, HeLo domain"/>
    <property type="match status" value="1"/>
</dbReference>
<dbReference type="InterPro" id="IPR029498">
    <property type="entry name" value="HeLo_dom"/>
</dbReference>
<dbReference type="Proteomes" id="UP001140502">
    <property type="component" value="Unassembled WGS sequence"/>
</dbReference>
<organism evidence="3 4">
    <name type="scientific">Fusarium piperis</name>
    <dbReference type="NCBI Taxonomy" id="1435070"/>
    <lineage>
        <taxon>Eukaryota</taxon>
        <taxon>Fungi</taxon>
        <taxon>Dikarya</taxon>
        <taxon>Ascomycota</taxon>
        <taxon>Pezizomycotina</taxon>
        <taxon>Sordariomycetes</taxon>
        <taxon>Hypocreomycetidae</taxon>
        <taxon>Hypocreales</taxon>
        <taxon>Nectriaceae</taxon>
        <taxon>Fusarium</taxon>
        <taxon>Fusarium solani species complex</taxon>
    </lineage>
</organism>
<protein>
    <recommendedName>
        <fullName evidence="5">Prion-inhibition and propagation HeLo domain-containing protein</fullName>
    </recommendedName>
</protein>
<dbReference type="OrthoDB" id="20872at2759"/>
<feature type="domain" description="Het-s prion-forming" evidence="1">
    <location>
        <begin position="219"/>
        <end position="283"/>
    </location>
</feature>
<dbReference type="EMBL" id="JAPEUR010000262">
    <property type="protein sequence ID" value="KAJ4313309.1"/>
    <property type="molecule type" value="Genomic_DNA"/>
</dbReference>
<comment type="caution">
    <text evidence="3">The sequence shown here is derived from an EMBL/GenBank/DDBJ whole genome shotgun (WGS) entry which is preliminary data.</text>
</comment>
<proteinExistence type="predicted"/>
<evidence type="ECO:0000313" key="3">
    <source>
        <dbReference type="EMBL" id="KAJ4313309.1"/>
    </source>
</evidence>
<evidence type="ECO:0000259" key="1">
    <source>
        <dbReference type="Pfam" id="PF11558"/>
    </source>
</evidence>
<dbReference type="PANTHER" id="PTHR37542:SF3">
    <property type="entry name" value="PRION-INHIBITION AND PROPAGATION HELO DOMAIN-CONTAINING PROTEIN"/>
    <property type="match status" value="1"/>
</dbReference>